<comment type="subunit">
    <text evidence="9 10">Homohexamer. Organized in a ring with a central cavity.</text>
</comment>
<accession>G0G9Y0</accession>
<dbReference type="Gene3D" id="3.40.50.300">
    <property type="entry name" value="P-loop containing nucleotide triphosphate hydrolases"/>
    <property type="match status" value="1"/>
</dbReference>
<dbReference type="PIRSF" id="PIRSF001174">
    <property type="entry name" value="Lon_proteas"/>
    <property type="match status" value="1"/>
</dbReference>
<sequence>MKLFERNRTRGSLILPVIPVRDTVLLPGMGIQMASEKPIGIQAVLEARDHAQNRLFFCHAKPEAPPDFKPEAVYEVGTIGQIIHLQQNREGHVRILVQGLERARIQQFTSLTIPLRAQIKPLEENLEITDEVAALMRLLREEFLEYARSAGGVPPKVKETVEQTDSPLVLFSSILHHLPLPTATKAALLALENPREYLSRLGEELKAEQEVLSLRQEITARVKRRMEQSQKEYVLQEQLKEIQRQLGKDVDDPSGLKDLEERLKAKVLPDEVRTKAERELDRLKKLQPLSPEAGVLRTYLEWIVDIPWTERTTDSKDIRRAQEILDEDHYDLVKVKERILEFIAVRQLSEEGRGPILCFVGPPGTGKTSLGRSLARALGRNFVRMSLGGVRDEAEIRGHRKTYVAALPGKIIQTMKKAGSINPVFLLDEIDKMSSDFRGDPASALLEVLDPEQNHAFVDHYLEVPYDLSHVMFVTTANSLHTIPYPLRDRMEIIEVSGYSDVEKFHIAVNHLIPRQQKENGLDWAAITFRREAVYHVIHHYTLESGVRELDRTIGRIMRKIATEVVEKKVHPEKEGRPFSKVITAKAVERYLGPPRIPRNTRPLEPRVGLAYGLAWTELGGRLLPVEAVSFEGRGDLILTGSLGDVMKESAFAGLSFLKAHARSFNLNDEVFSRRDIHIHVPEGAIPKDGPSAGITLTAAMLSVLTGIPPRHDVAITGEITLTGRILPVGGIKEKVLAAHRHDIPSVLLPKENEKDLADVPRKVRQKLSFVFVESLAEALAILFPEAQFTLRT</sequence>
<dbReference type="InterPro" id="IPR003959">
    <property type="entry name" value="ATPase_AAA_core"/>
</dbReference>
<dbReference type="InterPro" id="IPR054594">
    <property type="entry name" value="Lon_lid"/>
</dbReference>
<evidence type="ECO:0000313" key="17">
    <source>
        <dbReference type="EMBL" id="AEJ60880.1"/>
    </source>
</evidence>
<keyword evidence="8 9" id="KW-0346">Stress response</keyword>
<dbReference type="InterPro" id="IPR008269">
    <property type="entry name" value="Lon_proteolytic"/>
</dbReference>
<dbReference type="InterPro" id="IPR003593">
    <property type="entry name" value="AAA+_ATPase"/>
</dbReference>
<comment type="subcellular location">
    <subcellularLocation>
        <location evidence="1 9 10">Cytoplasm</location>
    </subcellularLocation>
</comment>
<dbReference type="Proteomes" id="UP000007254">
    <property type="component" value="Chromosome"/>
</dbReference>
<feature type="domain" description="Lon proteolytic" evidence="15">
    <location>
        <begin position="605"/>
        <end position="786"/>
    </location>
</feature>
<organism evidence="17 18">
    <name type="scientific">Winmispira thermophila (strain ATCC 700085 / DSM 6578 / Z-1203)</name>
    <name type="common">Spirochaeta thermophila</name>
    <dbReference type="NCBI Taxonomy" id="869211"/>
    <lineage>
        <taxon>Bacteria</taxon>
        <taxon>Pseudomonadati</taxon>
        <taxon>Spirochaetota</taxon>
        <taxon>Spirochaetia</taxon>
        <taxon>Winmispirales</taxon>
        <taxon>Winmispiraceae</taxon>
        <taxon>Winmispira</taxon>
    </lineage>
</organism>
<evidence type="ECO:0000256" key="13">
    <source>
        <dbReference type="PROSITE-ProRule" id="PRU01122"/>
    </source>
</evidence>
<feature type="domain" description="Lon N-terminal" evidence="16">
    <location>
        <begin position="15"/>
        <end position="209"/>
    </location>
</feature>
<dbReference type="AlphaFoldDB" id="G0G9Y0"/>
<keyword evidence="7 9" id="KW-0067">ATP-binding</keyword>
<evidence type="ECO:0000256" key="11">
    <source>
        <dbReference type="PIRSR" id="PIRSR001174-1"/>
    </source>
</evidence>
<dbReference type="GO" id="GO:0006515">
    <property type="term" value="P:protein quality control for misfolded or incompletely synthesized proteins"/>
    <property type="evidence" value="ECO:0007669"/>
    <property type="project" value="UniProtKB-UniRule"/>
</dbReference>
<dbReference type="Gene3D" id="2.30.130.40">
    <property type="entry name" value="LON domain-like"/>
    <property type="match status" value="1"/>
</dbReference>
<dbReference type="GO" id="GO:0016887">
    <property type="term" value="F:ATP hydrolysis activity"/>
    <property type="evidence" value="ECO:0007669"/>
    <property type="project" value="UniProtKB-UniRule"/>
</dbReference>
<evidence type="ECO:0000256" key="9">
    <source>
        <dbReference type="HAMAP-Rule" id="MF_01973"/>
    </source>
</evidence>
<dbReference type="InterPro" id="IPR004815">
    <property type="entry name" value="Lon_bac/euk-typ"/>
</dbReference>
<reference evidence="17 18" key="1">
    <citation type="submission" date="2011-06" db="EMBL/GenBank/DDBJ databases">
        <title>The complete genome of Spirochaeta thermophila DSM 6578.</title>
        <authorList>
            <consortium name="US DOE Joint Genome Institute (JGI-PGF)"/>
            <person name="Lucas S."/>
            <person name="Lapidus A."/>
            <person name="Bruce D."/>
            <person name="Goodwin L."/>
            <person name="Pitluck S."/>
            <person name="Peters L."/>
            <person name="Kyrpides N."/>
            <person name="Mavromatis K."/>
            <person name="Ivanova N."/>
            <person name="Mikailova N."/>
            <person name="Pagani I."/>
            <person name="Chertkov O."/>
            <person name="Detter J.C."/>
            <person name="Tapia R."/>
            <person name="Han C."/>
            <person name="Land M."/>
            <person name="Hauser L."/>
            <person name="Markowitz V."/>
            <person name="Cheng J.-F."/>
            <person name="Hugenholtz P."/>
            <person name="Woyke T."/>
            <person name="Wu D."/>
            <person name="Spring S."/>
            <person name="Merkhoffer B."/>
            <person name="Schneider S."/>
            <person name="Klenk H.-P."/>
            <person name="Eisen J.A."/>
        </authorList>
    </citation>
    <scope>NUCLEOTIDE SEQUENCE [LARGE SCALE GENOMIC DNA]</scope>
    <source>
        <strain evidence="18">ATCC 700085 / DSM 6578 / Z-1203</strain>
    </source>
</reference>
<keyword evidence="5 9" id="KW-0378">Hydrolase</keyword>
<keyword evidence="2 9" id="KW-0963">Cytoplasm</keyword>
<dbReference type="InterPro" id="IPR015947">
    <property type="entry name" value="PUA-like_sf"/>
</dbReference>
<proteinExistence type="evidence at transcript level"/>
<dbReference type="SMART" id="SM00464">
    <property type="entry name" value="LON"/>
    <property type="match status" value="1"/>
</dbReference>
<dbReference type="InterPro" id="IPR046336">
    <property type="entry name" value="Lon_prtase_N_sf"/>
</dbReference>
<keyword evidence="6 9" id="KW-0720">Serine protease</keyword>
<dbReference type="PROSITE" id="PS51787">
    <property type="entry name" value="LON_N"/>
    <property type="match status" value="1"/>
</dbReference>
<evidence type="ECO:0000256" key="1">
    <source>
        <dbReference type="ARBA" id="ARBA00004496"/>
    </source>
</evidence>
<evidence type="ECO:0000256" key="5">
    <source>
        <dbReference type="ARBA" id="ARBA00022801"/>
    </source>
</evidence>
<comment type="catalytic activity">
    <reaction evidence="9 10 13">
        <text>Hydrolysis of proteins in presence of ATP.</text>
        <dbReference type="EC" id="3.4.21.53"/>
    </reaction>
</comment>
<keyword evidence="3 9" id="KW-0645">Protease</keyword>
<dbReference type="Pfam" id="PF05362">
    <property type="entry name" value="Lon_C"/>
    <property type="match status" value="1"/>
</dbReference>
<evidence type="ECO:0000256" key="6">
    <source>
        <dbReference type="ARBA" id="ARBA00022825"/>
    </source>
</evidence>
<dbReference type="Gene3D" id="3.30.230.10">
    <property type="match status" value="1"/>
</dbReference>
<comment type="similarity">
    <text evidence="9 10 13 14">Belongs to the peptidase S16 family.</text>
</comment>
<evidence type="ECO:0000313" key="18">
    <source>
        <dbReference type="Proteomes" id="UP000007254"/>
    </source>
</evidence>
<dbReference type="InterPro" id="IPR027065">
    <property type="entry name" value="Lon_Prtase"/>
</dbReference>
<dbReference type="SUPFAM" id="SSF52540">
    <property type="entry name" value="P-loop containing nucleoside triphosphate hydrolases"/>
    <property type="match status" value="1"/>
</dbReference>
<dbReference type="HOGENOM" id="CLU_004109_4_3_12"/>
<dbReference type="InterPro" id="IPR027417">
    <property type="entry name" value="P-loop_NTPase"/>
</dbReference>
<dbReference type="CDD" id="cd19500">
    <property type="entry name" value="RecA-like_Lon"/>
    <property type="match status" value="1"/>
</dbReference>
<evidence type="ECO:0000256" key="4">
    <source>
        <dbReference type="ARBA" id="ARBA00022741"/>
    </source>
</evidence>
<dbReference type="Gene3D" id="1.10.8.60">
    <property type="match status" value="1"/>
</dbReference>
<dbReference type="GO" id="GO:0043565">
    <property type="term" value="F:sequence-specific DNA binding"/>
    <property type="evidence" value="ECO:0007669"/>
    <property type="project" value="UniProtKB-UniRule"/>
</dbReference>
<dbReference type="PANTHER" id="PTHR10046">
    <property type="entry name" value="ATP DEPENDENT LON PROTEASE FAMILY MEMBER"/>
    <property type="match status" value="1"/>
</dbReference>
<dbReference type="GO" id="GO:0034605">
    <property type="term" value="P:cellular response to heat"/>
    <property type="evidence" value="ECO:0007669"/>
    <property type="project" value="UniProtKB-UniRule"/>
</dbReference>
<dbReference type="Pfam" id="PF02190">
    <property type="entry name" value="LON_substr_bdg"/>
    <property type="match status" value="1"/>
</dbReference>
<dbReference type="EMBL" id="CP002903">
    <property type="protein sequence ID" value="AEJ60880.1"/>
    <property type="molecule type" value="Genomic_DNA"/>
</dbReference>
<dbReference type="PRINTS" id="PR00830">
    <property type="entry name" value="ENDOLAPTASE"/>
</dbReference>
<evidence type="ECO:0000256" key="7">
    <source>
        <dbReference type="ARBA" id="ARBA00022840"/>
    </source>
</evidence>
<dbReference type="Gene3D" id="1.20.58.1480">
    <property type="match status" value="1"/>
</dbReference>
<dbReference type="RefSeq" id="WP_014624260.1">
    <property type="nucleotide sequence ID" value="NC_017583.1"/>
</dbReference>
<evidence type="ECO:0000259" key="15">
    <source>
        <dbReference type="PROSITE" id="PS51786"/>
    </source>
</evidence>
<dbReference type="NCBIfam" id="TIGR00763">
    <property type="entry name" value="lon"/>
    <property type="match status" value="1"/>
</dbReference>
<dbReference type="STRING" id="869211.Spith_0600"/>
<evidence type="ECO:0000259" key="16">
    <source>
        <dbReference type="PROSITE" id="PS51787"/>
    </source>
</evidence>
<dbReference type="GO" id="GO:0005737">
    <property type="term" value="C:cytoplasm"/>
    <property type="evidence" value="ECO:0007669"/>
    <property type="project" value="UniProtKB-SubCell"/>
</dbReference>
<dbReference type="FunFam" id="1.20.5.5270:FF:000002">
    <property type="entry name" value="Lon protease homolog"/>
    <property type="match status" value="1"/>
</dbReference>
<evidence type="ECO:0000256" key="8">
    <source>
        <dbReference type="ARBA" id="ARBA00023016"/>
    </source>
</evidence>
<dbReference type="KEGG" id="stq:Spith_0600"/>
<dbReference type="OrthoDB" id="9803599at2"/>
<evidence type="ECO:0000256" key="3">
    <source>
        <dbReference type="ARBA" id="ARBA00022670"/>
    </source>
</evidence>
<evidence type="ECO:0000256" key="2">
    <source>
        <dbReference type="ARBA" id="ARBA00022490"/>
    </source>
</evidence>
<keyword evidence="18" id="KW-1185">Reference proteome</keyword>
<dbReference type="EC" id="3.4.21.53" evidence="9 10"/>
<name>G0G9Y0_WINT7</name>
<dbReference type="FunFam" id="3.40.50.300:FF:000382">
    <property type="entry name" value="Lon protease homolog 2, peroxisomal"/>
    <property type="match status" value="1"/>
</dbReference>
<dbReference type="GO" id="GO:0005524">
    <property type="term" value="F:ATP binding"/>
    <property type="evidence" value="ECO:0007669"/>
    <property type="project" value="UniProtKB-UniRule"/>
</dbReference>
<dbReference type="InterPro" id="IPR003111">
    <property type="entry name" value="Lon_prtase_N"/>
</dbReference>
<dbReference type="GO" id="GO:0004252">
    <property type="term" value="F:serine-type endopeptidase activity"/>
    <property type="evidence" value="ECO:0007669"/>
    <property type="project" value="UniProtKB-UniRule"/>
</dbReference>
<dbReference type="Gene3D" id="1.20.5.5270">
    <property type="match status" value="1"/>
</dbReference>
<dbReference type="InterPro" id="IPR014721">
    <property type="entry name" value="Ribsml_uS5_D2-typ_fold_subgr"/>
</dbReference>
<dbReference type="PROSITE" id="PS01046">
    <property type="entry name" value="LON_SER"/>
    <property type="match status" value="1"/>
</dbReference>
<evidence type="ECO:0000256" key="12">
    <source>
        <dbReference type="PIRSR" id="PIRSR001174-2"/>
    </source>
</evidence>
<dbReference type="Pfam" id="PF22667">
    <property type="entry name" value="Lon_lid"/>
    <property type="match status" value="1"/>
</dbReference>
<feature type="binding site" evidence="9 12">
    <location>
        <begin position="361"/>
        <end position="368"/>
    </location>
    <ligand>
        <name>ATP</name>
        <dbReference type="ChEBI" id="CHEBI:30616"/>
    </ligand>
</feature>
<dbReference type="Pfam" id="PF00004">
    <property type="entry name" value="AAA"/>
    <property type="match status" value="1"/>
</dbReference>
<feature type="active site" evidence="9 11">
    <location>
        <position position="692"/>
    </location>
</feature>
<comment type="induction">
    <text evidence="9">By heat shock.</text>
</comment>
<dbReference type="GO" id="GO:0004176">
    <property type="term" value="F:ATP-dependent peptidase activity"/>
    <property type="evidence" value="ECO:0007669"/>
    <property type="project" value="UniProtKB-UniRule"/>
</dbReference>
<dbReference type="PROSITE" id="PS51786">
    <property type="entry name" value="LON_PROTEOLYTIC"/>
    <property type="match status" value="1"/>
</dbReference>
<dbReference type="InterPro" id="IPR008268">
    <property type="entry name" value="Peptidase_S16_AS"/>
</dbReference>
<dbReference type="HAMAP" id="MF_01973">
    <property type="entry name" value="lon_bact"/>
    <property type="match status" value="1"/>
</dbReference>
<protein>
    <recommendedName>
        <fullName evidence="9 10">Lon protease</fullName>
        <ecNumber evidence="9 10">3.4.21.53</ecNumber>
    </recommendedName>
    <alternativeName>
        <fullName evidence="9">ATP-dependent protease La</fullName>
    </alternativeName>
</protein>
<dbReference type="SUPFAM" id="SSF88697">
    <property type="entry name" value="PUA domain-like"/>
    <property type="match status" value="1"/>
</dbReference>
<feature type="active site" evidence="9 11">
    <location>
        <position position="735"/>
    </location>
</feature>
<dbReference type="InterPro" id="IPR020568">
    <property type="entry name" value="Ribosomal_Su5_D2-typ_SF"/>
</dbReference>
<keyword evidence="4 9" id="KW-0547">Nucleotide-binding</keyword>
<dbReference type="InterPro" id="IPR027543">
    <property type="entry name" value="Lon_bac"/>
</dbReference>
<comment type="function">
    <text evidence="9">ATP-dependent serine protease that mediates the selective degradation of mutant and abnormal proteins as well as certain short-lived regulatory proteins. Required for cellular homeostasis and for survival from DNA damage and developmental changes induced by stress. Degrades polypeptides processively to yield small peptide fragments that are 5 to 10 amino acids long. Binds to DNA in a double-stranded, site-specific manner.</text>
</comment>
<dbReference type="SMART" id="SM00382">
    <property type="entry name" value="AAA"/>
    <property type="match status" value="1"/>
</dbReference>
<evidence type="ECO:0000256" key="10">
    <source>
        <dbReference type="PIRNR" id="PIRNR001174"/>
    </source>
</evidence>
<dbReference type="SUPFAM" id="SSF54211">
    <property type="entry name" value="Ribosomal protein S5 domain 2-like"/>
    <property type="match status" value="1"/>
</dbReference>
<gene>
    <name evidence="9" type="primary">lon</name>
    <name evidence="17" type="ordered locus">Spith_0600</name>
</gene>
<evidence type="ECO:0000256" key="14">
    <source>
        <dbReference type="RuleBase" id="RU000591"/>
    </source>
</evidence>